<gene>
    <name evidence="6" type="ORF">DRJ31_00870</name>
    <name evidence="7" type="ORF">DRJ33_02575</name>
</gene>
<dbReference type="PANTHER" id="PTHR42723:SF1">
    <property type="entry name" value="CHLOROPHYLL SYNTHASE, CHLOROPLASTIC"/>
    <property type="match status" value="1"/>
</dbReference>
<dbReference type="PANTHER" id="PTHR42723">
    <property type="entry name" value="CHLOROPHYLL SYNTHASE"/>
    <property type="match status" value="1"/>
</dbReference>
<dbReference type="EMBL" id="QMQX01000032">
    <property type="protein sequence ID" value="RLE52853.1"/>
    <property type="molecule type" value="Genomic_DNA"/>
</dbReference>
<evidence type="ECO:0000313" key="8">
    <source>
        <dbReference type="Proteomes" id="UP000272051"/>
    </source>
</evidence>
<feature type="transmembrane region" description="Helical" evidence="5">
    <location>
        <begin position="135"/>
        <end position="152"/>
    </location>
</feature>
<sequence>MTFRGPIYKTLGFIKLLRPVNCLMMGLAVAVGEFIALGAMPPLSPLLLGIATAFSLTASSMVINDYYDVEVDRINAPTRPLPSGVVSLKEAKALAIALAFIGLLAAYMISTEALLIAIAAYAISASYSSKGKKTGFLGNVMVASCVAVPFIFGSVAVVKAITTLIAIFALLSFLASIGREVTKGIVDVEGDSSKGIKTVAVLKGRKAAAQLAASLYLSAVALSILPYALGIAGILYLSLVAIADVGFVALSISILRDYSRENALKVKNRALIPMLIALISFLLSQA</sequence>
<feature type="transmembrane region" description="Helical" evidence="5">
    <location>
        <begin position="158"/>
        <end position="177"/>
    </location>
</feature>
<dbReference type="InterPro" id="IPR000537">
    <property type="entry name" value="UbiA_prenyltransferase"/>
</dbReference>
<dbReference type="EMBL" id="QMQV01000004">
    <property type="protein sequence ID" value="RLE50505.1"/>
    <property type="molecule type" value="Genomic_DNA"/>
</dbReference>
<keyword evidence="2 5" id="KW-0812">Transmembrane</keyword>
<evidence type="ECO:0008006" key="10">
    <source>
        <dbReference type="Google" id="ProtNLM"/>
    </source>
</evidence>
<dbReference type="CDD" id="cd13961">
    <property type="entry name" value="PT_UbiA_DGGGPS"/>
    <property type="match status" value="1"/>
</dbReference>
<feature type="transmembrane region" description="Helical" evidence="5">
    <location>
        <begin position="266"/>
        <end position="283"/>
    </location>
</feature>
<accession>A0A497ET38</accession>
<dbReference type="NCBIfam" id="NF009523">
    <property type="entry name" value="PRK12884.1"/>
    <property type="match status" value="1"/>
</dbReference>
<proteinExistence type="predicted"/>
<evidence type="ECO:0000256" key="4">
    <source>
        <dbReference type="ARBA" id="ARBA00023136"/>
    </source>
</evidence>
<feature type="transmembrane region" description="Helical" evidence="5">
    <location>
        <begin position="207"/>
        <end position="228"/>
    </location>
</feature>
<feature type="transmembrane region" description="Helical" evidence="5">
    <location>
        <begin position="93"/>
        <end position="123"/>
    </location>
</feature>
<evidence type="ECO:0000256" key="2">
    <source>
        <dbReference type="ARBA" id="ARBA00022692"/>
    </source>
</evidence>
<name>A0A497ET38_9CREN</name>
<keyword evidence="4 5" id="KW-0472">Membrane</keyword>
<dbReference type="Proteomes" id="UP000278475">
    <property type="component" value="Unassembled WGS sequence"/>
</dbReference>
<dbReference type="Proteomes" id="UP000272051">
    <property type="component" value="Unassembled WGS sequence"/>
</dbReference>
<protein>
    <recommendedName>
        <fullName evidence="10">Geranylgeranylglycerol-phosphate geranylgeranyltransferase</fullName>
    </recommendedName>
</protein>
<dbReference type="AlphaFoldDB" id="A0A497ET38"/>
<evidence type="ECO:0000313" key="9">
    <source>
        <dbReference type="Proteomes" id="UP000278475"/>
    </source>
</evidence>
<dbReference type="InterPro" id="IPR050475">
    <property type="entry name" value="Prenyltransferase_related"/>
</dbReference>
<dbReference type="InterPro" id="IPR044878">
    <property type="entry name" value="UbiA_sf"/>
</dbReference>
<dbReference type="Gene3D" id="1.20.120.1780">
    <property type="entry name" value="UbiA prenyltransferase"/>
    <property type="match status" value="1"/>
</dbReference>
<evidence type="ECO:0000313" key="6">
    <source>
        <dbReference type="EMBL" id="RLE50505.1"/>
    </source>
</evidence>
<comment type="subcellular location">
    <subcellularLocation>
        <location evidence="1">Cell membrane</location>
        <topology evidence="1">Multi-pass membrane protein</topology>
    </subcellularLocation>
</comment>
<organism evidence="6 9">
    <name type="scientific">Thermoproteota archaeon</name>
    <dbReference type="NCBI Taxonomy" id="2056631"/>
    <lineage>
        <taxon>Archaea</taxon>
        <taxon>Thermoproteota</taxon>
    </lineage>
</organism>
<comment type="caution">
    <text evidence="6">The sequence shown here is derived from an EMBL/GenBank/DDBJ whole genome shotgun (WGS) entry which is preliminary data.</text>
</comment>
<dbReference type="GO" id="GO:0005886">
    <property type="term" value="C:plasma membrane"/>
    <property type="evidence" value="ECO:0007669"/>
    <property type="project" value="UniProtKB-SubCell"/>
</dbReference>
<feature type="transmembrane region" description="Helical" evidence="5">
    <location>
        <begin position="234"/>
        <end position="254"/>
    </location>
</feature>
<dbReference type="Gene3D" id="1.10.357.140">
    <property type="entry name" value="UbiA prenyltransferase"/>
    <property type="match status" value="1"/>
</dbReference>
<keyword evidence="3 5" id="KW-1133">Transmembrane helix</keyword>
<evidence type="ECO:0000313" key="7">
    <source>
        <dbReference type="EMBL" id="RLE52853.1"/>
    </source>
</evidence>
<dbReference type="GO" id="GO:0016765">
    <property type="term" value="F:transferase activity, transferring alkyl or aryl (other than methyl) groups"/>
    <property type="evidence" value="ECO:0007669"/>
    <property type="project" value="InterPro"/>
</dbReference>
<reference evidence="8 9" key="1">
    <citation type="submission" date="2018-06" db="EMBL/GenBank/DDBJ databases">
        <title>Extensive metabolic versatility and redundancy in microbially diverse, dynamic hydrothermal sediments.</title>
        <authorList>
            <person name="Dombrowski N."/>
            <person name="Teske A."/>
            <person name="Baker B.J."/>
        </authorList>
    </citation>
    <scope>NUCLEOTIDE SEQUENCE [LARGE SCALE GENOMIC DNA]</scope>
    <source>
        <strain evidence="7">B34_G17</strain>
        <strain evidence="6">B66_G16</strain>
    </source>
</reference>
<dbReference type="Pfam" id="PF01040">
    <property type="entry name" value="UbiA"/>
    <property type="match status" value="1"/>
</dbReference>
<evidence type="ECO:0000256" key="5">
    <source>
        <dbReference type="SAM" id="Phobius"/>
    </source>
</evidence>
<evidence type="ECO:0000256" key="3">
    <source>
        <dbReference type="ARBA" id="ARBA00022989"/>
    </source>
</evidence>
<evidence type="ECO:0000256" key="1">
    <source>
        <dbReference type="ARBA" id="ARBA00004651"/>
    </source>
</evidence>
<feature type="transmembrane region" description="Helical" evidence="5">
    <location>
        <begin position="20"/>
        <end position="40"/>
    </location>
</feature>